<evidence type="ECO:0000313" key="10">
    <source>
        <dbReference type="EMBL" id="MFC3109779.1"/>
    </source>
</evidence>
<dbReference type="InterPro" id="IPR001282">
    <property type="entry name" value="G6P_DH"/>
</dbReference>
<evidence type="ECO:0000256" key="2">
    <source>
        <dbReference type="ARBA" id="ARBA00009975"/>
    </source>
</evidence>
<proteinExistence type="inferred from homology"/>
<keyword evidence="6 7" id="KW-0119">Carbohydrate metabolism</keyword>
<dbReference type="Gene3D" id="3.40.50.720">
    <property type="entry name" value="NAD(P)-binding Rossmann-like Domain"/>
    <property type="match status" value="1"/>
</dbReference>
<dbReference type="HAMAP" id="MF_00966">
    <property type="entry name" value="G6PD"/>
    <property type="match status" value="1"/>
</dbReference>
<dbReference type="SUPFAM" id="SSF55347">
    <property type="entry name" value="Glyceraldehyde-3-phosphate dehydrogenase-like, C-terminal domain"/>
    <property type="match status" value="1"/>
</dbReference>
<keyword evidence="3 7" id="KW-0313">Glucose metabolism</keyword>
<feature type="binding site" evidence="7">
    <location>
        <position position="138"/>
    </location>
    <ligand>
        <name>NADP(+)</name>
        <dbReference type="ChEBI" id="CHEBI:58349"/>
    </ligand>
</feature>
<dbReference type="InterPro" id="IPR019796">
    <property type="entry name" value="G6P_DH_AS"/>
</dbReference>
<keyword evidence="11" id="KW-1185">Reference proteome</keyword>
<feature type="binding site" evidence="7">
    <location>
        <position position="172"/>
    </location>
    <ligand>
        <name>substrate</name>
    </ligand>
</feature>
<comment type="function">
    <text evidence="7">Catalyzes the oxidation of glucose 6-phosphate to 6-phosphogluconolactone.</text>
</comment>
<evidence type="ECO:0000256" key="6">
    <source>
        <dbReference type="ARBA" id="ARBA00023277"/>
    </source>
</evidence>
<dbReference type="Proteomes" id="UP001595530">
    <property type="component" value="Unassembled WGS sequence"/>
</dbReference>
<dbReference type="PANTHER" id="PTHR23429">
    <property type="entry name" value="GLUCOSE-6-PHOSPHATE 1-DEHYDROGENASE G6PD"/>
    <property type="match status" value="1"/>
</dbReference>
<feature type="binding site" evidence="7">
    <location>
        <position position="168"/>
    </location>
    <ligand>
        <name>substrate</name>
    </ligand>
</feature>
<keyword evidence="5 7" id="KW-0560">Oxidoreductase</keyword>
<evidence type="ECO:0000313" key="11">
    <source>
        <dbReference type="Proteomes" id="UP001595530"/>
    </source>
</evidence>
<evidence type="ECO:0000259" key="8">
    <source>
        <dbReference type="Pfam" id="PF00479"/>
    </source>
</evidence>
<dbReference type="NCBIfam" id="TIGR00871">
    <property type="entry name" value="zwf"/>
    <property type="match status" value="1"/>
</dbReference>
<evidence type="ECO:0000256" key="5">
    <source>
        <dbReference type="ARBA" id="ARBA00023002"/>
    </source>
</evidence>
<dbReference type="RefSeq" id="WP_390325735.1">
    <property type="nucleotide sequence ID" value="NZ_JBHRTP010000054.1"/>
</dbReference>
<dbReference type="PANTHER" id="PTHR23429:SF0">
    <property type="entry name" value="GLUCOSE-6-PHOSPHATE 1-DEHYDROGENASE"/>
    <property type="match status" value="1"/>
</dbReference>
<feature type="active site" description="Proton acceptor" evidence="7">
    <location>
        <position position="230"/>
    </location>
</feature>
<comment type="catalytic activity">
    <reaction evidence="7">
        <text>D-glucose 6-phosphate + NADP(+) = 6-phospho-D-glucono-1,5-lactone + NADPH + H(+)</text>
        <dbReference type="Rhea" id="RHEA:15841"/>
        <dbReference type="ChEBI" id="CHEBI:15378"/>
        <dbReference type="ChEBI" id="CHEBI:57783"/>
        <dbReference type="ChEBI" id="CHEBI:57955"/>
        <dbReference type="ChEBI" id="CHEBI:58349"/>
        <dbReference type="ChEBI" id="CHEBI:61548"/>
        <dbReference type="EC" id="1.1.1.49"/>
    </reaction>
</comment>
<protein>
    <recommendedName>
        <fullName evidence="7">Glucose-6-phosphate 1-dehydrogenase</fullName>
        <shortName evidence="7">G6PD</shortName>
        <ecNumber evidence="7">1.1.1.49</ecNumber>
    </recommendedName>
</protein>
<evidence type="ECO:0000259" key="9">
    <source>
        <dbReference type="Pfam" id="PF02781"/>
    </source>
</evidence>
<feature type="domain" description="Glucose-6-phosphate dehydrogenase C-terminal" evidence="9">
    <location>
        <begin position="180"/>
        <end position="456"/>
    </location>
</feature>
<organism evidence="10 11">
    <name type="scientific">Undibacterium arcticum</name>
    <dbReference type="NCBI Taxonomy" id="1762892"/>
    <lineage>
        <taxon>Bacteria</taxon>
        <taxon>Pseudomonadati</taxon>
        <taxon>Pseudomonadota</taxon>
        <taxon>Betaproteobacteria</taxon>
        <taxon>Burkholderiales</taxon>
        <taxon>Oxalobacteraceae</taxon>
        <taxon>Undibacterium</taxon>
    </lineage>
</organism>
<sequence length="466" mass="51572">MTASPSDAFVFFGATGDLAYKQIFPALQAMIKHGHLDLPIIGVARSDWKVDQLRDRARDSLEKHGGLDADAFEKLAARLQYISGDYQDDATYEQLRRAMGDAVRPLHYLAIPPSMFEPVTQGLAKSGCARDARVIVEKPFGRNLASAQSLNRTLHQSFAEDAIFRIDHYLGKESVENLLYFRFANTFLEPVWHRDYIASVQITMAEQFGVQGRGAFYEEVGAIRDVVQNHMLQVMALLTMEIPMDGGPDAGSDAIRDEKLRVLSAMRPLVPAEVVRGQFHGYRDEAGVPPDSQVETFAALRLHIDNARWTGVPFYIRAGKQLPVTCTEVMIELKPPTHAVFDADDRGQSNYFRFRLSPDVLITVGARTKVPGESMVGTATELIAHHHPGDEMTPYERLLGDALHGDAALFTRGDTVEAAWRVVDPILGNAVPVAGYEPDTWGPPAARQIMAGDDQWHNPAPEEASP</sequence>
<comment type="similarity">
    <text evidence="2 7">Belongs to the glucose-6-phosphate dehydrogenase family.</text>
</comment>
<evidence type="ECO:0000256" key="3">
    <source>
        <dbReference type="ARBA" id="ARBA00022526"/>
    </source>
</evidence>
<accession>A0ABV7F3W7</accession>
<dbReference type="InterPro" id="IPR022674">
    <property type="entry name" value="G6P_DH_NAD-bd"/>
</dbReference>
<dbReference type="EMBL" id="JBHRTP010000054">
    <property type="protein sequence ID" value="MFC3109779.1"/>
    <property type="molecule type" value="Genomic_DNA"/>
</dbReference>
<gene>
    <name evidence="7 10" type="primary">zwf</name>
    <name evidence="10" type="ORF">ACFOFO_17720</name>
</gene>
<comment type="pathway">
    <text evidence="1 7">Carbohydrate degradation; pentose phosphate pathway; D-ribulose 5-phosphate from D-glucose 6-phosphate (oxidative stage): step 1/3.</text>
</comment>
<reference evidence="11" key="1">
    <citation type="journal article" date="2019" name="Int. J. Syst. Evol. Microbiol.">
        <title>The Global Catalogue of Microorganisms (GCM) 10K type strain sequencing project: providing services to taxonomists for standard genome sequencing and annotation.</title>
        <authorList>
            <consortium name="The Broad Institute Genomics Platform"/>
            <consortium name="The Broad Institute Genome Sequencing Center for Infectious Disease"/>
            <person name="Wu L."/>
            <person name="Ma J."/>
        </authorList>
    </citation>
    <scope>NUCLEOTIDE SEQUENCE [LARGE SCALE GENOMIC DNA]</scope>
    <source>
        <strain evidence="11">KCTC 42986</strain>
    </source>
</reference>
<feature type="binding site" evidence="7">
    <location>
        <position position="45"/>
    </location>
    <ligand>
        <name>NADP(+)</name>
        <dbReference type="ChEBI" id="CHEBI:58349"/>
    </ligand>
</feature>
<comment type="caution">
    <text evidence="10">The sequence shown here is derived from an EMBL/GenBank/DDBJ whole genome shotgun (WGS) entry which is preliminary data.</text>
</comment>
<keyword evidence="4 7" id="KW-0521">NADP</keyword>
<feature type="binding site" evidence="7">
    <location>
        <position position="206"/>
    </location>
    <ligand>
        <name>substrate</name>
    </ligand>
</feature>
<dbReference type="PRINTS" id="PR00079">
    <property type="entry name" value="G6PDHDRGNASE"/>
</dbReference>
<feature type="domain" description="Glucose-6-phosphate dehydrogenase NAD-binding" evidence="8">
    <location>
        <begin position="10"/>
        <end position="177"/>
    </location>
</feature>
<dbReference type="Pfam" id="PF00479">
    <property type="entry name" value="G6PD_N"/>
    <property type="match status" value="1"/>
</dbReference>
<dbReference type="InterPro" id="IPR036291">
    <property type="entry name" value="NAD(P)-bd_dom_sf"/>
</dbReference>
<dbReference type="SUPFAM" id="SSF51735">
    <property type="entry name" value="NAD(P)-binding Rossmann-fold domains"/>
    <property type="match status" value="1"/>
</dbReference>
<evidence type="ECO:0000256" key="7">
    <source>
        <dbReference type="HAMAP-Rule" id="MF_00966"/>
    </source>
</evidence>
<evidence type="ECO:0000256" key="1">
    <source>
        <dbReference type="ARBA" id="ARBA00004937"/>
    </source>
</evidence>
<feature type="binding site" evidence="7">
    <location>
        <position position="320"/>
    </location>
    <ligand>
        <name>substrate</name>
    </ligand>
</feature>
<feature type="binding site" evidence="7">
    <location>
        <position position="225"/>
    </location>
    <ligand>
        <name>substrate</name>
    </ligand>
</feature>
<dbReference type="PROSITE" id="PS00069">
    <property type="entry name" value="G6P_DEHYDROGENASE"/>
    <property type="match status" value="1"/>
</dbReference>
<dbReference type="GO" id="GO:0004345">
    <property type="term" value="F:glucose-6-phosphate dehydrogenase activity"/>
    <property type="evidence" value="ECO:0007669"/>
    <property type="project" value="UniProtKB-EC"/>
</dbReference>
<dbReference type="PIRSF" id="PIRSF000110">
    <property type="entry name" value="G6PD"/>
    <property type="match status" value="1"/>
</dbReference>
<name>A0ABV7F3W7_9BURK</name>
<dbReference type="Gene3D" id="3.30.360.10">
    <property type="entry name" value="Dihydrodipicolinate Reductase, domain 2"/>
    <property type="match status" value="1"/>
</dbReference>
<dbReference type="InterPro" id="IPR022675">
    <property type="entry name" value="G6P_DH_C"/>
</dbReference>
<dbReference type="EC" id="1.1.1.49" evidence="7"/>
<evidence type="ECO:0000256" key="4">
    <source>
        <dbReference type="ARBA" id="ARBA00022857"/>
    </source>
</evidence>
<dbReference type="Pfam" id="PF02781">
    <property type="entry name" value="G6PD_C"/>
    <property type="match status" value="1"/>
</dbReference>
<comment type="caution">
    <text evidence="7">Lacks conserved residue(s) required for the propagation of feature annotation.</text>
</comment>